<dbReference type="Proteomes" id="UP000265520">
    <property type="component" value="Unassembled WGS sequence"/>
</dbReference>
<name>A0A392S2H5_9FABA</name>
<keyword evidence="2" id="KW-1185">Reference proteome</keyword>
<organism evidence="1 2">
    <name type="scientific">Trifolium medium</name>
    <dbReference type="NCBI Taxonomy" id="97028"/>
    <lineage>
        <taxon>Eukaryota</taxon>
        <taxon>Viridiplantae</taxon>
        <taxon>Streptophyta</taxon>
        <taxon>Embryophyta</taxon>
        <taxon>Tracheophyta</taxon>
        <taxon>Spermatophyta</taxon>
        <taxon>Magnoliopsida</taxon>
        <taxon>eudicotyledons</taxon>
        <taxon>Gunneridae</taxon>
        <taxon>Pentapetalae</taxon>
        <taxon>rosids</taxon>
        <taxon>fabids</taxon>
        <taxon>Fabales</taxon>
        <taxon>Fabaceae</taxon>
        <taxon>Papilionoideae</taxon>
        <taxon>50 kb inversion clade</taxon>
        <taxon>NPAAA clade</taxon>
        <taxon>Hologalegina</taxon>
        <taxon>IRL clade</taxon>
        <taxon>Trifolieae</taxon>
        <taxon>Trifolium</taxon>
    </lineage>
</organism>
<sequence length="113" mass="12687">MSANARSKVKKIEKLVNDADVVITSQEGLCEVVKCYFDSLFRASEGNHGPVLSLIQPIVTHDDNERLTSLILKEKIHTALMQMHPDKSPGPDGFIPAFYQHFWQLCGDDIFEA</sequence>
<protein>
    <submittedName>
        <fullName evidence="1">CNGC5-like protein</fullName>
    </submittedName>
</protein>
<proteinExistence type="predicted"/>
<feature type="non-terminal residue" evidence="1">
    <location>
        <position position="113"/>
    </location>
</feature>
<evidence type="ECO:0000313" key="1">
    <source>
        <dbReference type="EMBL" id="MCI42066.1"/>
    </source>
</evidence>
<accession>A0A392S2H5</accession>
<dbReference type="AlphaFoldDB" id="A0A392S2H5"/>
<evidence type="ECO:0000313" key="2">
    <source>
        <dbReference type="Proteomes" id="UP000265520"/>
    </source>
</evidence>
<dbReference type="EMBL" id="LXQA010299780">
    <property type="protein sequence ID" value="MCI42066.1"/>
    <property type="molecule type" value="Genomic_DNA"/>
</dbReference>
<comment type="caution">
    <text evidence="1">The sequence shown here is derived from an EMBL/GenBank/DDBJ whole genome shotgun (WGS) entry which is preliminary data.</text>
</comment>
<reference evidence="1 2" key="1">
    <citation type="journal article" date="2018" name="Front. Plant Sci.">
        <title>Red Clover (Trifolium pratense) and Zigzag Clover (T. medium) - A Picture of Genomic Similarities and Differences.</title>
        <authorList>
            <person name="Dluhosova J."/>
            <person name="Istvanek J."/>
            <person name="Nedelnik J."/>
            <person name="Repkova J."/>
        </authorList>
    </citation>
    <scope>NUCLEOTIDE SEQUENCE [LARGE SCALE GENOMIC DNA]</scope>
    <source>
        <strain evidence="2">cv. 10/8</strain>
        <tissue evidence="1">Leaf</tissue>
    </source>
</reference>